<name>A0A5N6L487_9ROSI</name>
<protein>
    <recommendedName>
        <fullName evidence="5">CENP-V/GFA domain-containing protein</fullName>
    </recommendedName>
</protein>
<keyword evidence="4" id="KW-0456">Lyase</keyword>
<dbReference type="PANTHER" id="PTHR33337:SF31">
    <property type="entry name" value="DUF636 DOMAIN PROTEIN (AFU_ORTHOLOGUE AFUA_2G12650)"/>
    <property type="match status" value="1"/>
</dbReference>
<comment type="similarity">
    <text evidence="1">Belongs to the Gfa family.</text>
</comment>
<reference evidence="6 7" key="1">
    <citation type="submission" date="2019-06" db="EMBL/GenBank/DDBJ databases">
        <title>A chromosomal-level reference genome of Carpinus fangiana (Coryloideae, Betulaceae).</title>
        <authorList>
            <person name="Yang X."/>
            <person name="Wang Z."/>
            <person name="Zhang L."/>
            <person name="Hao G."/>
            <person name="Liu J."/>
            <person name="Yang Y."/>
        </authorList>
    </citation>
    <scope>NUCLEOTIDE SEQUENCE [LARGE SCALE GENOMIC DNA]</scope>
    <source>
        <strain evidence="6">Cfa_2016G</strain>
        <tissue evidence="6">Leaf</tissue>
    </source>
</reference>
<dbReference type="OrthoDB" id="5422068at2759"/>
<evidence type="ECO:0000313" key="7">
    <source>
        <dbReference type="Proteomes" id="UP000327013"/>
    </source>
</evidence>
<dbReference type="Pfam" id="PF04828">
    <property type="entry name" value="GFA"/>
    <property type="match status" value="1"/>
</dbReference>
<keyword evidence="3" id="KW-0862">Zinc</keyword>
<feature type="domain" description="CENP-V/GFA" evidence="5">
    <location>
        <begin position="9"/>
        <end position="54"/>
    </location>
</feature>
<dbReference type="InterPro" id="IPR006913">
    <property type="entry name" value="CENP-V/GFA"/>
</dbReference>
<dbReference type="EMBL" id="VIBQ01000098">
    <property type="protein sequence ID" value="KAB8748959.1"/>
    <property type="molecule type" value="Genomic_DNA"/>
</dbReference>
<dbReference type="Gene3D" id="2.170.150.70">
    <property type="match status" value="1"/>
</dbReference>
<organism evidence="6 7">
    <name type="scientific">Carpinus fangiana</name>
    <dbReference type="NCBI Taxonomy" id="176857"/>
    <lineage>
        <taxon>Eukaryota</taxon>
        <taxon>Viridiplantae</taxon>
        <taxon>Streptophyta</taxon>
        <taxon>Embryophyta</taxon>
        <taxon>Tracheophyta</taxon>
        <taxon>Spermatophyta</taxon>
        <taxon>Magnoliopsida</taxon>
        <taxon>eudicotyledons</taxon>
        <taxon>Gunneridae</taxon>
        <taxon>Pentapetalae</taxon>
        <taxon>rosids</taxon>
        <taxon>fabids</taxon>
        <taxon>Fagales</taxon>
        <taxon>Betulaceae</taxon>
        <taxon>Carpinus</taxon>
    </lineage>
</organism>
<dbReference type="SUPFAM" id="SSF51316">
    <property type="entry name" value="Mss4-like"/>
    <property type="match status" value="2"/>
</dbReference>
<evidence type="ECO:0000256" key="1">
    <source>
        <dbReference type="ARBA" id="ARBA00005495"/>
    </source>
</evidence>
<sequence>MAATPTKAVTAACHCKQQSFTAAIPVSSLPLNSRVCHCDSCRRSSGCLNTSAAPWPDALPDNHTLKTQKVFWLVKDVNKLTVFTACLPHEKGIVRYTDHIYVGDTIDGGLSSWLLSPHFESAKDSMPISRWKDFDGKSEKLSVEWPGVAAPAAEDELTGGDRLPIRCRCGGVNLELTRPDYTNSKSSEVPWWVDPDTRRKWLAVICPCDSCRLTFSSDMVPLSFVDMKNVHAASGVGSTFPSNVVALSEAVARGDPALGTLAKYQSSKEAFRFHCTKCSASIFYACDDRPELLDLAVGVIHSPDGARAEGMLWWKCTTKSTISHVADIEGGWREELHRGCLQERRQWRVKRGWKLL</sequence>
<dbReference type="InterPro" id="IPR011057">
    <property type="entry name" value="Mss4-like_sf"/>
</dbReference>
<evidence type="ECO:0000256" key="4">
    <source>
        <dbReference type="ARBA" id="ARBA00023239"/>
    </source>
</evidence>
<comment type="caution">
    <text evidence="6">The sequence shown here is derived from an EMBL/GenBank/DDBJ whole genome shotgun (WGS) entry which is preliminary data.</text>
</comment>
<evidence type="ECO:0000256" key="3">
    <source>
        <dbReference type="ARBA" id="ARBA00022833"/>
    </source>
</evidence>
<evidence type="ECO:0000259" key="5">
    <source>
        <dbReference type="Pfam" id="PF04828"/>
    </source>
</evidence>
<accession>A0A5N6L487</accession>
<dbReference type="AlphaFoldDB" id="A0A5N6L487"/>
<keyword evidence="7" id="KW-1185">Reference proteome</keyword>
<dbReference type="PANTHER" id="PTHR33337">
    <property type="entry name" value="GFA DOMAIN-CONTAINING PROTEIN"/>
    <property type="match status" value="1"/>
</dbReference>
<dbReference type="Proteomes" id="UP000327013">
    <property type="component" value="Unassembled WGS sequence"/>
</dbReference>
<proteinExistence type="inferred from homology"/>
<evidence type="ECO:0000256" key="2">
    <source>
        <dbReference type="ARBA" id="ARBA00022723"/>
    </source>
</evidence>
<dbReference type="Gene3D" id="3.90.1590.10">
    <property type="entry name" value="glutathione-dependent formaldehyde- activating enzyme (gfa)"/>
    <property type="match status" value="1"/>
</dbReference>
<keyword evidence="2" id="KW-0479">Metal-binding</keyword>
<gene>
    <name evidence="6" type="ORF">FH972_026510</name>
</gene>
<evidence type="ECO:0000313" key="6">
    <source>
        <dbReference type="EMBL" id="KAB8748959.1"/>
    </source>
</evidence>